<dbReference type="SUPFAM" id="SSF52096">
    <property type="entry name" value="ClpP/crotonase"/>
    <property type="match status" value="1"/>
</dbReference>
<evidence type="ECO:0000256" key="5">
    <source>
        <dbReference type="ARBA" id="ARBA00023128"/>
    </source>
</evidence>
<gene>
    <name evidence="8" type="ORF">RUM43_004536</name>
</gene>
<dbReference type="InterPro" id="IPR001753">
    <property type="entry name" value="Enoyl-CoA_hydra/iso"/>
</dbReference>
<proteinExistence type="predicted"/>
<organism evidence="8 9">
    <name type="scientific">Polyplax serrata</name>
    <name type="common">Common mouse louse</name>
    <dbReference type="NCBI Taxonomy" id="468196"/>
    <lineage>
        <taxon>Eukaryota</taxon>
        <taxon>Metazoa</taxon>
        <taxon>Ecdysozoa</taxon>
        <taxon>Arthropoda</taxon>
        <taxon>Hexapoda</taxon>
        <taxon>Insecta</taxon>
        <taxon>Pterygota</taxon>
        <taxon>Neoptera</taxon>
        <taxon>Paraneoptera</taxon>
        <taxon>Psocodea</taxon>
        <taxon>Troctomorpha</taxon>
        <taxon>Phthiraptera</taxon>
        <taxon>Anoplura</taxon>
        <taxon>Polyplacidae</taxon>
        <taxon>Polyplax</taxon>
    </lineage>
</organism>
<keyword evidence="2" id="KW-0276">Fatty acid metabolism</keyword>
<keyword evidence="3" id="KW-0809">Transit peptide</keyword>
<dbReference type="EMBL" id="JAWJWE010000002">
    <property type="protein sequence ID" value="KAK6643033.1"/>
    <property type="molecule type" value="Genomic_DNA"/>
</dbReference>
<comment type="caution">
    <text evidence="8">The sequence shown here is derived from an EMBL/GenBank/DDBJ whole genome shotgun (WGS) entry which is preliminary data.</text>
</comment>
<evidence type="ECO:0000256" key="4">
    <source>
        <dbReference type="ARBA" id="ARBA00023098"/>
    </source>
</evidence>
<dbReference type="Gene3D" id="3.90.226.10">
    <property type="entry name" value="2-enoyl-CoA Hydratase, Chain A, domain 1"/>
    <property type="match status" value="1"/>
</dbReference>
<reference evidence="8 9" key="1">
    <citation type="submission" date="2023-10" db="EMBL/GenBank/DDBJ databases">
        <title>Genomes of two closely related lineages of the louse Polyplax serrata with different host specificities.</title>
        <authorList>
            <person name="Martinu J."/>
            <person name="Tarabai H."/>
            <person name="Stefka J."/>
            <person name="Hypsa V."/>
        </authorList>
    </citation>
    <scope>NUCLEOTIDE SEQUENCE [LARGE SCALE GENOMIC DNA]</scope>
    <source>
        <strain evidence="8">HR10_N</strain>
    </source>
</reference>
<dbReference type="Proteomes" id="UP001372834">
    <property type="component" value="Unassembled WGS sequence"/>
</dbReference>
<accession>A0AAN8SB00</accession>
<dbReference type="Gene3D" id="1.10.12.10">
    <property type="entry name" value="Lyase 2-enoyl-coa Hydratase, Chain A, domain 2"/>
    <property type="match status" value="1"/>
</dbReference>
<dbReference type="AlphaFoldDB" id="A0AAN8SB00"/>
<dbReference type="PANTHER" id="PTHR43602">
    <property type="match status" value="1"/>
</dbReference>
<comment type="subcellular location">
    <subcellularLocation>
        <location evidence="1">Mitochondrion</location>
    </subcellularLocation>
</comment>
<evidence type="ECO:0000256" key="2">
    <source>
        <dbReference type="ARBA" id="ARBA00022832"/>
    </source>
</evidence>
<dbReference type="GO" id="GO:0006631">
    <property type="term" value="P:fatty acid metabolic process"/>
    <property type="evidence" value="ECO:0007669"/>
    <property type="project" value="UniProtKB-KW"/>
</dbReference>
<dbReference type="InterPro" id="IPR029045">
    <property type="entry name" value="ClpP/crotonase-like_dom_sf"/>
</dbReference>
<dbReference type="GO" id="GO:0005739">
    <property type="term" value="C:mitochondrion"/>
    <property type="evidence" value="ECO:0007669"/>
    <property type="project" value="UniProtKB-SubCell"/>
</dbReference>
<dbReference type="InterPro" id="IPR014748">
    <property type="entry name" value="Enoyl-CoA_hydra_C"/>
</dbReference>
<keyword evidence="5" id="KW-0496">Mitochondrion</keyword>
<dbReference type="PANTHER" id="PTHR43602:SF1">
    <property type="entry name" value="ENOYL-COA HYDRATASE DOMAIN-CONTAINING PROTEIN 3, MITOCHONDRIAL"/>
    <property type="match status" value="1"/>
</dbReference>
<dbReference type="GO" id="GO:0016836">
    <property type="term" value="F:hydro-lyase activity"/>
    <property type="evidence" value="ECO:0007669"/>
    <property type="project" value="TreeGrafter"/>
</dbReference>
<evidence type="ECO:0000256" key="7">
    <source>
        <dbReference type="ARBA" id="ARBA00040545"/>
    </source>
</evidence>
<dbReference type="CDD" id="cd06558">
    <property type="entry name" value="crotonase-like"/>
    <property type="match status" value="1"/>
</dbReference>
<dbReference type="InterPro" id="IPR052377">
    <property type="entry name" value="Mitochondrial_ECH-domain"/>
</dbReference>
<evidence type="ECO:0000256" key="6">
    <source>
        <dbReference type="ARBA" id="ARBA00037410"/>
    </source>
</evidence>
<sequence>MAGNATVIRSGCKWGKNGLDIFQRSGSSLGQKLVDVRDEDGVRKIEMISSETRNSLSMKMMEELQEGITNINKETIRCIEISSKGPVFSSGHNLKELAGGNESLYLDTFSKCADLMLSIIEGPVPVIAKVNGVAAAAGCQLVATCDIVICSKKSSFSTPGANFGIFCSTPGIALSRCVGRKAAARMLLTGMSINADEAYKIGLVSKVCEEHELDQEVAAHINAIKSKSKAVIELGKKFFYTQVEKDIHSAYNLGARVMTDNLKLVDGQEGLKSFVEKRHPNWRNDFTLSDKFAGTLIFEYNNYTTVE</sequence>
<name>A0AAN8SB00_POLSC</name>
<evidence type="ECO:0000256" key="3">
    <source>
        <dbReference type="ARBA" id="ARBA00022946"/>
    </source>
</evidence>
<evidence type="ECO:0000313" key="8">
    <source>
        <dbReference type="EMBL" id="KAK6643033.1"/>
    </source>
</evidence>
<comment type="function">
    <text evidence="6">May play a role in fatty acid biosynthesis and insulin sensitivity.</text>
</comment>
<protein>
    <recommendedName>
        <fullName evidence="7">Enoyl-CoA hydratase domain-containing protein 3, mitochondrial</fullName>
    </recommendedName>
</protein>
<evidence type="ECO:0000313" key="9">
    <source>
        <dbReference type="Proteomes" id="UP001372834"/>
    </source>
</evidence>
<evidence type="ECO:0000256" key="1">
    <source>
        <dbReference type="ARBA" id="ARBA00004173"/>
    </source>
</evidence>
<dbReference type="Pfam" id="PF00378">
    <property type="entry name" value="ECH_1"/>
    <property type="match status" value="1"/>
</dbReference>
<keyword evidence="4" id="KW-0443">Lipid metabolism</keyword>